<dbReference type="AlphaFoldDB" id="A0A6L2L2L1"/>
<organism evidence="1">
    <name type="scientific">Tanacetum cinerariifolium</name>
    <name type="common">Dalmatian daisy</name>
    <name type="synonym">Chrysanthemum cinerariifolium</name>
    <dbReference type="NCBI Taxonomy" id="118510"/>
    <lineage>
        <taxon>Eukaryota</taxon>
        <taxon>Viridiplantae</taxon>
        <taxon>Streptophyta</taxon>
        <taxon>Embryophyta</taxon>
        <taxon>Tracheophyta</taxon>
        <taxon>Spermatophyta</taxon>
        <taxon>Magnoliopsida</taxon>
        <taxon>eudicotyledons</taxon>
        <taxon>Gunneridae</taxon>
        <taxon>Pentapetalae</taxon>
        <taxon>asterids</taxon>
        <taxon>campanulids</taxon>
        <taxon>Asterales</taxon>
        <taxon>Asteraceae</taxon>
        <taxon>Asteroideae</taxon>
        <taxon>Anthemideae</taxon>
        <taxon>Anthemidinae</taxon>
        <taxon>Tanacetum</taxon>
    </lineage>
</organism>
<proteinExistence type="predicted"/>
<name>A0A6L2L2L1_TANCI</name>
<reference evidence="1" key="1">
    <citation type="journal article" date="2019" name="Sci. Rep.">
        <title>Draft genome of Tanacetum cinerariifolium, the natural source of mosquito coil.</title>
        <authorList>
            <person name="Yamashiro T."/>
            <person name="Shiraishi A."/>
            <person name="Satake H."/>
            <person name="Nakayama K."/>
        </authorList>
    </citation>
    <scope>NUCLEOTIDE SEQUENCE</scope>
</reference>
<gene>
    <name evidence="1" type="ORF">Tci_027065</name>
</gene>
<protein>
    <submittedName>
        <fullName evidence="1">Uncharacterized protein</fullName>
    </submittedName>
</protein>
<evidence type="ECO:0000313" key="1">
    <source>
        <dbReference type="EMBL" id="GEU55087.1"/>
    </source>
</evidence>
<accession>A0A6L2L2L1</accession>
<sequence>MVQDSAHMVVASKVPMLKLGKYEILRTRMEQYIQMIYYSLWEVIENGNAPQITKVVKGVETTIALTTDEEKARLFVHFLENSRNLFVAKRVEEKRNKPPTKAQQRSIMCTYLKNMEGWKHKSLKNKSFANIQELFDKAMKRRAGEELEQENTKKQKIKDDKEYVELKQCLEIIPNNEDDITIDATPLSSKSLTIVDYEIYKEGKKSYFQIFRADESNAVPPLPTGLFSPPKIDLSYSGLEEFQQPEFESYGPKSCNINSKNASENIPNELKESTKVKESSDVPLVKMLVSDDKLEMKTIVPDAAKIEFIKAKQQEKPVRKPFKYAEIYIAQRPMSN</sequence>
<dbReference type="EMBL" id="BKCJ010003438">
    <property type="protein sequence ID" value="GEU55087.1"/>
    <property type="molecule type" value="Genomic_DNA"/>
</dbReference>
<comment type="caution">
    <text evidence="1">The sequence shown here is derived from an EMBL/GenBank/DDBJ whole genome shotgun (WGS) entry which is preliminary data.</text>
</comment>